<evidence type="ECO:0000313" key="4">
    <source>
        <dbReference type="Proteomes" id="UP000001589"/>
    </source>
</evidence>
<dbReference type="STRING" id="167542.P9515_04591"/>
<dbReference type="GO" id="GO:0016757">
    <property type="term" value="F:glycosyltransferase activity"/>
    <property type="evidence" value="ECO:0007669"/>
    <property type="project" value="InterPro"/>
</dbReference>
<accession>A2BV57</accession>
<feature type="domain" description="Glycosyl transferase family 1" evidence="1">
    <location>
        <begin position="203"/>
        <end position="360"/>
    </location>
</feature>
<reference evidence="3 4" key="1">
    <citation type="journal article" date="2007" name="PLoS Genet.">
        <title>Patterns and implications of gene gain and loss in the evolution of Prochlorococcus.</title>
        <authorList>
            <person name="Kettler G.C."/>
            <person name="Martiny A.C."/>
            <person name="Huang K."/>
            <person name="Zucker J."/>
            <person name="Coleman M.L."/>
            <person name="Rodrigue S."/>
            <person name="Chen F."/>
            <person name="Lapidus A."/>
            <person name="Ferriera S."/>
            <person name="Johnson J."/>
            <person name="Steglich C."/>
            <person name="Church G.M."/>
            <person name="Richardson P."/>
            <person name="Chisholm S.W."/>
        </authorList>
    </citation>
    <scope>NUCLEOTIDE SEQUENCE [LARGE SCALE GENOMIC DNA]</scope>
    <source>
        <strain evidence="3 4">MIT 9515</strain>
    </source>
</reference>
<keyword evidence="3" id="KW-0808">Transferase</keyword>
<proteinExistence type="predicted"/>
<feature type="domain" description="Glycosyltransferase subfamily 4-like N-terminal" evidence="2">
    <location>
        <begin position="25"/>
        <end position="184"/>
    </location>
</feature>
<dbReference type="HOGENOM" id="CLU_009583_2_2_3"/>
<evidence type="ECO:0000259" key="2">
    <source>
        <dbReference type="Pfam" id="PF13439"/>
    </source>
</evidence>
<dbReference type="CAZy" id="GT4">
    <property type="family name" value="Glycosyltransferase Family 4"/>
</dbReference>
<dbReference type="InterPro" id="IPR028098">
    <property type="entry name" value="Glyco_trans_4-like_N"/>
</dbReference>
<dbReference type="EMBL" id="CP000552">
    <property type="protein sequence ID" value="ABM71668.1"/>
    <property type="molecule type" value="Genomic_DNA"/>
</dbReference>
<dbReference type="SUPFAM" id="SSF53756">
    <property type="entry name" value="UDP-Glycosyltransferase/glycogen phosphorylase"/>
    <property type="match status" value="1"/>
</dbReference>
<dbReference type="GeneID" id="60201950"/>
<dbReference type="Pfam" id="PF13439">
    <property type="entry name" value="Glyco_transf_4"/>
    <property type="match status" value="1"/>
</dbReference>
<name>A2BV57_PROM5</name>
<organism evidence="3 4">
    <name type="scientific">Prochlorococcus marinus (strain MIT 9515)</name>
    <dbReference type="NCBI Taxonomy" id="167542"/>
    <lineage>
        <taxon>Bacteria</taxon>
        <taxon>Bacillati</taxon>
        <taxon>Cyanobacteriota</taxon>
        <taxon>Cyanophyceae</taxon>
        <taxon>Synechococcales</taxon>
        <taxon>Prochlorococcaceae</taxon>
        <taxon>Prochlorococcus</taxon>
    </lineage>
</organism>
<dbReference type="RefSeq" id="WP_011819776.1">
    <property type="nucleotide sequence ID" value="NC_008817.1"/>
</dbReference>
<dbReference type="Proteomes" id="UP000001589">
    <property type="component" value="Chromosome"/>
</dbReference>
<dbReference type="Pfam" id="PF00534">
    <property type="entry name" value="Glycos_transf_1"/>
    <property type="match status" value="1"/>
</dbReference>
<evidence type="ECO:0000313" key="3">
    <source>
        <dbReference type="EMBL" id="ABM71668.1"/>
    </source>
</evidence>
<evidence type="ECO:0000259" key="1">
    <source>
        <dbReference type="Pfam" id="PF00534"/>
    </source>
</evidence>
<dbReference type="CDD" id="cd03801">
    <property type="entry name" value="GT4_PimA-like"/>
    <property type="match status" value="1"/>
</dbReference>
<protein>
    <submittedName>
        <fullName evidence="3">Possible Glycosyl transferase, group 1</fullName>
    </submittedName>
</protein>
<dbReference type="AlphaFoldDB" id="A2BV57"/>
<dbReference type="InterPro" id="IPR050194">
    <property type="entry name" value="Glycosyltransferase_grp1"/>
</dbReference>
<dbReference type="PANTHER" id="PTHR45947:SF11">
    <property type="entry name" value="SLR1508 PROTEIN"/>
    <property type="match status" value="1"/>
</dbReference>
<dbReference type="OrthoDB" id="9804196at2"/>
<dbReference type="eggNOG" id="COG0438">
    <property type="taxonomic scope" value="Bacteria"/>
</dbReference>
<sequence length="388" mass="43242">MVHIAWLGKKSPFCGNVSYGNLTTEQLKVKGHKVSFIHFDNPSSANESKPLFLANDPEVSLPYLIKSQVYTIPSPRAETELRHSLERLKPDIVHASLTLSPLDFRLPELCKQINLPLVGTFHPAFDKKNRNLTASTQQLTYQLYAPSLAKFDKIIVFSEPQKTLLENLGVSKEKQIIIPNGVDENIWQPMKVKSKKYNSVKSKLGEGRIFIYMGRIANEKNIEALLKSWRQTKTNNCKLVIVGDGPMKPTLENSFSNLGKDKLIWWGSEIDLETRVAIMQIAEVFFLPSLIEGLSLSLLEAMSTGTACVATDAGADGEVLDKGAGIVISTDNVVTQLKTIIPILIDHPSFTKALGEKGRARVIERYTIKKNIQALEQLYLDIIKASKV</sequence>
<gene>
    <name evidence="3" type="ordered locus">P9515_04591</name>
</gene>
<dbReference type="Gene3D" id="3.40.50.2000">
    <property type="entry name" value="Glycogen Phosphorylase B"/>
    <property type="match status" value="2"/>
</dbReference>
<dbReference type="InterPro" id="IPR001296">
    <property type="entry name" value="Glyco_trans_1"/>
</dbReference>
<dbReference type="KEGG" id="pmc:P9515_04591"/>
<dbReference type="PANTHER" id="PTHR45947">
    <property type="entry name" value="SULFOQUINOVOSYL TRANSFERASE SQD2"/>
    <property type="match status" value="1"/>
</dbReference>